<gene>
    <name evidence="2" type="ORF">TT172_LOCUS4822</name>
</gene>
<feature type="compositionally biased region" description="Pro residues" evidence="1">
    <location>
        <begin position="69"/>
        <end position="78"/>
    </location>
</feature>
<evidence type="ECO:0000313" key="3">
    <source>
        <dbReference type="Proteomes" id="UP000289323"/>
    </source>
</evidence>
<proteinExistence type="predicted"/>
<name>A0A446BIU2_9PEZI</name>
<evidence type="ECO:0000313" key="2">
    <source>
        <dbReference type="EMBL" id="SPQ22403.1"/>
    </source>
</evidence>
<reference evidence="2 3" key="1">
    <citation type="submission" date="2018-04" db="EMBL/GenBank/DDBJ databases">
        <authorList>
            <person name="Huttner S."/>
            <person name="Dainat J."/>
        </authorList>
    </citation>
    <scope>NUCLEOTIDE SEQUENCE [LARGE SCALE GENOMIC DNA]</scope>
</reference>
<feature type="region of interest" description="Disordered" evidence="1">
    <location>
        <begin position="28"/>
        <end position="96"/>
    </location>
</feature>
<sequence>MISQTLSGLVIRRSEAIPGVAHPKLPSISQLDLVPSPPPSPGRDQGDHCFQNHQLTMPTKDHSTTTPTTPNPPAPSPAPAGKEKAKAKEKEKRNNQPYTFEQEAFVIYHRVELDLPWDRVREAFMARWPAPDRSVSGLECAYYRTNGRLPATTPDGLLVLVDPEAEAAGMGREEKGFGGEGLGWAQRRKGVCERAGEGLVEEEEEEEEKNKGKEAAGDGGGGAGQYLYYRGVAYRTRAVKCRRAKISLMERFPEELVDERNDWVRHEHRVMARDIAERRRRQREEFLASKARKCYQSMVYF</sequence>
<dbReference type="AlphaFoldDB" id="A0A446BIU2"/>
<dbReference type="Proteomes" id="UP000289323">
    <property type="component" value="Unassembled WGS sequence"/>
</dbReference>
<organism evidence="2 3">
    <name type="scientific">Thermothielavioides terrestris</name>
    <dbReference type="NCBI Taxonomy" id="2587410"/>
    <lineage>
        <taxon>Eukaryota</taxon>
        <taxon>Fungi</taxon>
        <taxon>Dikarya</taxon>
        <taxon>Ascomycota</taxon>
        <taxon>Pezizomycotina</taxon>
        <taxon>Sordariomycetes</taxon>
        <taxon>Sordariomycetidae</taxon>
        <taxon>Sordariales</taxon>
        <taxon>Chaetomiaceae</taxon>
        <taxon>Thermothielavioides</taxon>
    </lineage>
</organism>
<evidence type="ECO:0000256" key="1">
    <source>
        <dbReference type="SAM" id="MobiDB-lite"/>
    </source>
</evidence>
<feature type="compositionally biased region" description="Basic and acidic residues" evidence="1">
    <location>
        <begin position="81"/>
        <end position="94"/>
    </location>
</feature>
<dbReference type="EMBL" id="OUUZ01000009">
    <property type="protein sequence ID" value="SPQ22403.1"/>
    <property type="molecule type" value="Genomic_DNA"/>
</dbReference>
<protein>
    <submittedName>
        <fullName evidence="2">3e0d3e0b-be38-426a-90b7-b03667cf095f</fullName>
    </submittedName>
</protein>
<feature type="region of interest" description="Disordered" evidence="1">
    <location>
        <begin position="195"/>
        <end position="218"/>
    </location>
</feature>
<accession>A0A446BIU2</accession>